<dbReference type="Gene3D" id="3.40.710.10">
    <property type="entry name" value="DD-peptidase/beta-lactamase superfamily"/>
    <property type="match status" value="1"/>
</dbReference>
<dbReference type="AlphaFoldDB" id="A0A193LJD6"/>
<dbReference type="OrthoDB" id="119951at2"/>
<dbReference type="InterPro" id="IPR050491">
    <property type="entry name" value="AmpC-like"/>
</dbReference>
<dbReference type="InterPro" id="IPR001466">
    <property type="entry name" value="Beta-lactam-related"/>
</dbReference>
<dbReference type="Proteomes" id="UP000092695">
    <property type="component" value="Chromosome"/>
</dbReference>
<organism evidence="3 4">
    <name type="scientific">Woeseia oceani</name>
    <dbReference type="NCBI Taxonomy" id="1548547"/>
    <lineage>
        <taxon>Bacteria</taxon>
        <taxon>Pseudomonadati</taxon>
        <taxon>Pseudomonadota</taxon>
        <taxon>Gammaproteobacteria</taxon>
        <taxon>Woeseiales</taxon>
        <taxon>Woeseiaceae</taxon>
        <taxon>Woeseia</taxon>
    </lineage>
</organism>
<evidence type="ECO:0000313" key="4">
    <source>
        <dbReference type="Proteomes" id="UP000092695"/>
    </source>
</evidence>
<feature type="domain" description="Beta-lactamase-related" evidence="2">
    <location>
        <begin position="41"/>
        <end position="349"/>
    </location>
</feature>
<name>A0A193LJD6_9GAMM</name>
<keyword evidence="4" id="KW-1185">Reference proteome</keyword>
<reference evidence="3 4" key="1">
    <citation type="submission" date="2016-06" db="EMBL/GenBank/DDBJ databases">
        <title>Complete genome sequence of a deep-branching marine Gamma Proteobacterium Woeseia oceani type strain XK5.</title>
        <authorList>
            <person name="Mu D."/>
            <person name="Du Z."/>
        </authorList>
    </citation>
    <scope>NUCLEOTIDE SEQUENCE [LARGE SCALE GENOMIC DNA]</scope>
    <source>
        <strain evidence="3 4">XK5</strain>
    </source>
</reference>
<dbReference type="InterPro" id="IPR012338">
    <property type="entry name" value="Beta-lactam/transpept-like"/>
</dbReference>
<dbReference type="KEGG" id="woc:BA177_16500"/>
<dbReference type="Pfam" id="PF00144">
    <property type="entry name" value="Beta-lactamase"/>
    <property type="match status" value="1"/>
</dbReference>
<evidence type="ECO:0000259" key="2">
    <source>
        <dbReference type="Pfam" id="PF00144"/>
    </source>
</evidence>
<dbReference type="RefSeq" id="WP_068618026.1">
    <property type="nucleotide sequence ID" value="NZ_CP016268.1"/>
</dbReference>
<proteinExistence type="predicted"/>
<dbReference type="SUPFAM" id="SSF56601">
    <property type="entry name" value="beta-lactamase/transpeptidase-like"/>
    <property type="match status" value="1"/>
</dbReference>
<evidence type="ECO:0000313" key="3">
    <source>
        <dbReference type="EMBL" id="ANO52571.1"/>
    </source>
</evidence>
<accession>A0A193LJD6</accession>
<feature type="signal peptide" evidence="1">
    <location>
        <begin position="1"/>
        <end position="27"/>
    </location>
</feature>
<dbReference type="PANTHER" id="PTHR46825">
    <property type="entry name" value="D-ALANYL-D-ALANINE-CARBOXYPEPTIDASE/ENDOPEPTIDASE AMPH"/>
    <property type="match status" value="1"/>
</dbReference>
<sequence>MFSNKIPHSAGFALLALATIAVQPVSADQRFDEARHYIEQVVATQKAGTVSLSIAVAKDGEILWEEGFGWADVENRTRATEHTTYSLASISKPITATALMTLVEAGKIDLDRPANDYLGTGKLTGRRGDADAATVCRLANHTSGLPTHVNFYYADEPMVLPTVNESIGRYGKLVGVPGEAYVYSNLGFGILGYIGSRVSGTRYEDFMREAVFGPLGMSHSGVGVPPGLEPYAAVRYDKYGKVLPHYDFDHPGASAIYSSAHDLVRFGMMHIGSPVPGGKAVLSNATIEQMRHPACSRGGHEGYGLGWRVDQESGYEIVSHGGSMPGVKTILAMIPEENLVVVVLTNRIDDRSPTKGVPLRWQVANRAIKSLVSDWPLQFGKSTPAEQTPLALPDSMHGEWRGTVSTYESDIPLRLTIANNTIEARLGDQAATVVEDVSFKDGWLRGNWDGELDTDELNDRRPYGLRLNLHLDDARNLVGGVNAVSSGTKRYHYYVPHWTELKKR</sequence>
<feature type="chain" id="PRO_5008260328" description="Beta-lactamase-related domain-containing protein" evidence="1">
    <location>
        <begin position="28"/>
        <end position="504"/>
    </location>
</feature>
<dbReference type="PANTHER" id="PTHR46825:SF9">
    <property type="entry name" value="BETA-LACTAMASE-RELATED DOMAIN-CONTAINING PROTEIN"/>
    <property type="match status" value="1"/>
</dbReference>
<dbReference type="STRING" id="1548547.BA177_16500"/>
<gene>
    <name evidence="3" type="ORF">BA177_16500</name>
</gene>
<dbReference type="EMBL" id="CP016268">
    <property type="protein sequence ID" value="ANO52571.1"/>
    <property type="molecule type" value="Genomic_DNA"/>
</dbReference>
<evidence type="ECO:0000256" key="1">
    <source>
        <dbReference type="SAM" id="SignalP"/>
    </source>
</evidence>
<keyword evidence="1" id="KW-0732">Signal</keyword>
<protein>
    <recommendedName>
        <fullName evidence="2">Beta-lactamase-related domain-containing protein</fullName>
    </recommendedName>
</protein>